<dbReference type="EMBL" id="JANJYJ010000006">
    <property type="protein sequence ID" value="KAK3207142.1"/>
    <property type="molecule type" value="Genomic_DNA"/>
</dbReference>
<dbReference type="InterPro" id="IPR018108">
    <property type="entry name" value="MCP_transmembrane"/>
</dbReference>
<keyword evidence="3 9" id="KW-0813">Transport</keyword>
<keyword evidence="7 8" id="KW-0472">Membrane</keyword>
<evidence type="ECO:0000256" key="2">
    <source>
        <dbReference type="ARBA" id="ARBA00006375"/>
    </source>
</evidence>
<comment type="caution">
    <text evidence="11">The sequence shown here is derived from an EMBL/GenBank/DDBJ whole genome shotgun (WGS) entry which is preliminary data.</text>
</comment>
<feature type="repeat" description="Solcar" evidence="8">
    <location>
        <begin position="1"/>
        <end position="85"/>
    </location>
</feature>
<evidence type="ECO:0000256" key="10">
    <source>
        <dbReference type="RuleBase" id="RU368008"/>
    </source>
</evidence>
<keyword evidence="4 8" id="KW-0812">Transmembrane</keyword>
<evidence type="ECO:0000256" key="5">
    <source>
        <dbReference type="ARBA" id="ARBA00022737"/>
    </source>
</evidence>
<evidence type="ECO:0000256" key="8">
    <source>
        <dbReference type="PROSITE-ProRule" id="PRU00282"/>
    </source>
</evidence>
<dbReference type="InterPro" id="IPR023395">
    <property type="entry name" value="MCP_dom_sf"/>
</dbReference>
<evidence type="ECO:0000256" key="4">
    <source>
        <dbReference type="ARBA" id="ARBA00022692"/>
    </source>
</evidence>
<dbReference type="Gene3D" id="1.50.40.10">
    <property type="entry name" value="Mitochondrial carrier domain"/>
    <property type="match status" value="2"/>
</dbReference>
<evidence type="ECO:0000256" key="7">
    <source>
        <dbReference type="ARBA" id="ARBA00023136"/>
    </source>
</evidence>
<keyword evidence="5" id="KW-0677">Repeat</keyword>
<dbReference type="GO" id="GO:0140021">
    <property type="term" value="P:mitochondrial ADP transmembrane transport"/>
    <property type="evidence" value="ECO:0007669"/>
    <property type="project" value="InterPro"/>
</dbReference>
<dbReference type="GO" id="GO:1990544">
    <property type="term" value="P:mitochondrial ATP transmembrane transport"/>
    <property type="evidence" value="ECO:0007669"/>
    <property type="project" value="InterPro"/>
</dbReference>
<dbReference type="SUPFAM" id="SSF103506">
    <property type="entry name" value="Mitochondrial carrier"/>
    <property type="match status" value="1"/>
</dbReference>
<dbReference type="PROSITE" id="PS50920">
    <property type="entry name" value="SOLCAR"/>
    <property type="match status" value="2"/>
</dbReference>
<organism evidence="11 12">
    <name type="scientific">Dipteronia sinensis</name>
    <dbReference type="NCBI Taxonomy" id="43782"/>
    <lineage>
        <taxon>Eukaryota</taxon>
        <taxon>Viridiplantae</taxon>
        <taxon>Streptophyta</taxon>
        <taxon>Embryophyta</taxon>
        <taxon>Tracheophyta</taxon>
        <taxon>Spermatophyta</taxon>
        <taxon>Magnoliopsida</taxon>
        <taxon>eudicotyledons</taxon>
        <taxon>Gunneridae</taxon>
        <taxon>Pentapetalae</taxon>
        <taxon>rosids</taxon>
        <taxon>malvids</taxon>
        <taxon>Sapindales</taxon>
        <taxon>Sapindaceae</taxon>
        <taxon>Hippocastanoideae</taxon>
        <taxon>Acereae</taxon>
        <taxon>Dipteronia</taxon>
    </lineage>
</organism>
<keyword evidence="12" id="KW-1185">Reference proteome</keyword>
<dbReference type="InterPro" id="IPR002113">
    <property type="entry name" value="ADT_euk_type"/>
</dbReference>
<accession>A0AAE0AB57</accession>
<protein>
    <recommendedName>
        <fullName evidence="10">ADP/ATP translocase</fullName>
    </recommendedName>
    <alternativeName>
        <fullName evidence="10">ADP,ATP carrier protein</fullName>
    </alternativeName>
</protein>
<comment type="function">
    <text evidence="10">Catalyzes the exchange of ADP and ATP across the membrane.</text>
</comment>
<name>A0AAE0AB57_9ROSI</name>
<reference evidence="11" key="1">
    <citation type="journal article" date="2023" name="Plant J.">
        <title>Genome sequences and population genomics provide insights into the demographic history, inbreeding, and mutation load of two 'living fossil' tree species of Dipteronia.</title>
        <authorList>
            <person name="Feng Y."/>
            <person name="Comes H.P."/>
            <person name="Chen J."/>
            <person name="Zhu S."/>
            <person name="Lu R."/>
            <person name="Zhang X."/>
            <person name="Li P."/>
            <person name="Qiu J."/>
            <person name="Olsen K.M."/>
            <person name="Qiu Y."/>
        </authorList>
    </citation>
    <scope>NUCLEOTIDE SEQUENCE</scope>
    <source>
        <strain evidence="11">NBL</strain>
    </source>
</reference>
<dbReference type="Proteomes" id="UP001281410">
    <property type="component" value="Unassembled WGS sequence"/>
</dbReference>
<keyword evidence="6" id="KW-1133">Transmembrane helix</keyword>
<comment type="subcellular location">
    <subcellularLocation>
        <location evidence="1 10">Membrane</location>
        <topology evidence="1 10">Multi-pass membrane protein</topology>
    </subcellularLocation>
</comment>
<gene>
    <name evidence="11" type="ORF">Dsin_021188</name>
</gene>
<proteinExistence type="inferred from homology"/>
<dbReference type="AlphaFoldDB" id="A0AAE0AB57"/>
<dbReference type="Pfam" id="PF00153">
    <property type="entry name" value="Mito_carr"/>
    <property type="match status" value="2"/>
</dbReference>
<evidence type="ECO:0000313" key="12">
    <source>
        <dbReference type="Proteomes" id="UP001281410"/>
    </source>
</evidence>
<comment type="subunit">
    <text evidence="10">Monomer.</text>
</comment>
<dbReference type="GO" id="GO:0005743">
    <property type="term" value="C:mitochondrial inner membrane"/>
    <property type="evidence" value="ECO:0007669"/>
    <property type="project" value="InterPro"/>
</dbReference>
<evidence type="ECO:0000256" key="1">
    <source>
        <dbReference type="ARBA" id="ARBA00004141"/>
    </source>
</evidence>
<evidence type="ECO:0000313" key="11">
    <source>
        <dbReference type="EMBL" id="KAK3207142.1"/>
    </source>
</evidence>
<feature type="repeat" description="Solcar" evidence="8">
    <location>
        <begin position="101"/>
        <end position="185"/>
    </location>
</feature>
<evidence type="ECO:0000256" key="3">
    <source>
        <dbReference type="ARBA" id="ARBA00022448"/>
    </source>
</evidence>
<evidence type="ECO:0000256" key="6">
    <source>
        <dbReference type="ARBA" id="ARBA00022989"/>
    </source>
</evidence>
<dbReference type="PANTHER" id="PTHR45635">
    <property type="entry name" value="ADP,ATP CARRIER PROTEIN 1-RELATED-RELATED"/>
    <property type="match status" value="1"/>
</dbReference>
<comment type="similarity">
    <text evidence="2 9">Belongs to the mitochondrial carrier (TC 2.A.29) family.</text>
</comment>
<dbReference type="GO" id="GO:0005471">
    <property type="term" value="F:ATP:ADP antiporter activity"/>
    <property type="evidence" value="ECO:0007669"/>
    <property type="project" value="UniProtKB-UniRule"/>
</dbReference>
<sequence>MVIAPIQRVRFLTQCQNEMIKSGRLSHLYKGIGDCFDRTIRNEGIRNILISDGIVGLYRGCNITLYEIFPAEVFSRVMRFALKPSVQLGFALFGLQNNPEAGPMAEFGLNIICSTLPTYPMDTVHRRMMMRSGEAIKYKNWLNAFYQTLKNEGVKSLYKGAGAEALRMPLYICVKWLLVDLSFMKIKWKNEGNEANDSNNSHQSFYDENYK</sequence>
<dbReference type="PANTHER" id="PTHR45635:SF23">
    <property type="entry name" value="ADP_ATP TRANSLOCASE"/>
    <property type="match status" value="1"/>
</dbReference>
<evidence type="ECO:0000256" key="9">
    <source>
        <dbReference type="RuleBase" id="RU000488"/>
    </source>
</evidence>